<dbReference type="NCBIfam" id="TIGR01537">
    <property type="entry name" value="portal_HK97"/>
    <property type="match status" value="1"/>
</dbReference>
<protein>
    <submittedName>
        <fullName evidence="1">Phage portal protein</fullName>
    </submittedName>
</protein>
<proteinExistence type="predicted"/>
<accession>A0ABS8FSJ1</accession>
<dbReference type="EMBL" id="JAJEQT010000008">
    <property type="protein sequence ID" value="MCC2219568.1"/>
    <property type="molecule type" value="Genomic_DNA"/>
</dbReference>
<reference evidence="1 2" key="1">
    <citation type="submission" date="2021-10" db="EMBL/GenBank/DDBJ databases">
        <title>Anaerobic single-cell dispensing facilitates the cultivation of human gut bacteria.</title>
        <authorList>
            <person name="Afrizal A."/>
        </authorList>
    </citation>
    <scope>NUCLEOTIDE SEQUENCE [LARGE SCALE GENOMIC DNA]</scope>
    <source>
        <strain evidence="1 2">CLA-AA-H212</strain>
    </source>
</reference>
<sequence length="399" mass="44688">MKMSKKNNVIQRALRKARRSAVLIGSAEAYDILCGDGYTSLDQNPEIVAACRKIAEVVGAMTIHVMENTERGDERVINELSRKIDINPCSTMTRQTFIEAIVMNLLLYGKGNSVVKVYTEDGYLSDMEPVAANRVSYQGDYTRYHVMIDGIPYAPDEVMHFVYNPDKTYLYKGQGVTAQLKDVADNLRQAQITTNAFMKSKYKPSLIVKVDGMTEEFSSPKGRQKLINEYMNSGEAGAPWLIPAEQFEIEQIKPLSLSDLAISDNVKLDKQSVAAILGVPAFVLGVGAYKQDEWNYFVKTKIKTIVTGLQQEMTRKLIYSPNMYIKFNAMSVMDWDLTTIASVFGSLSDRGFVTGNEVRDKIGMSPREGLDELRVLENYIPWDMAAAQKKLVQKGESNG</sequence>
<gene>
    <name evidence="1" type="ORF">LKD28_11080</name>
</gene>
<evidence type="ECO:0000313" key="2">
    <source>
        <dbReference type="Proteomes" id="UP001198495"/>
    </source>
</evidence>
<keyword evidence="2" id="KW-1185">Reference proteome</keyword>
<organism evidence="1 2">
    <name type="scientific">Coprococcus hominis</name>
    <name type="common">ex Arizal et al. 2022</name>
    <dbReference type="NCBI Taxonomy" id="2881262"/>
    <lineage>
        <taxon>Bacteria</taxon>
        <taxon>Bacillati</taxon>
        <taxon>Bacillota</taxon>
        <taxon>Clostridia</taxon>
        <taxon>Lachnospirales</taxon>
        <taxon>Lachnospiraceae</taxon>
        <taxon>Coprococcus</taxon>
    </lineage>
</organism>
<comment type="caution">
    <text evidence="1">The sequence shown here is derived from an EMBL/GenBank/DDBJ whole genome shotgun (WGS) entry which is preliminary data.</text>
</comment>
<dbReference type="RefSeq" id="WP_227573458.1">
    <property type="nucleotide sequence ID" value="NZ_JAJEQT010000008.1"/>
</dbReference>
<name>A0ABS8FSJ1_9FIRM</name>
<dbReference type="InterPro" id="IPR006944">
    <property type="entry name" value="Phage/GTA_portal"/>
</dbReference>
<evidence type="ECO:0000313" key="1">
    <source>
        <dbReference type="EMBL" id="MCC2219568.1"/>
    </source>
</evidence>
<dbReference type="Pfam" id="PF04860">
    <property type="entry name" value="Phage_portal"/>
    <property type="match status" value="1"/>
</dbReference>
<dbReference type="Proteomes" id="UP001198495">
    <property type="component" value="Unassembled WGS sequence"/>
</dbReference>
<dbReference type="InterPro" id="IPR006427">
    <property type="entry name" value="Portal_HK97"/>
</dbReference>